<keyword evidence="8" id="KW-1185">Reference proteome</keyword>
<dbReference type="InterPro" id="IPR007829">
    <property type="entry name" value="TM2"/>
</dbReference>
<reference evidence="7 8" key="1">
    <citation type="submission" date="2020-02" db="EMBL/GenBank/DDBJ databases">
        <authorList>
            <person name="Kim M.K."/>
        </authorList>
    </citation>
    <scope>NUCLEOTIDE SEQUENCE [LARGE SCALE GENOMIC DNA]</scope>
    <source>
        <strain evidence="7 8">17J57-3</strain>
    </source>
</reference>
<gene>
    <name evidence="7" type="ORF">G3574_05360</name>
</gene>
<evidence type="ECO:0000256" key="4">
    <source>
        <dbReference type="ARBA" id="ARBA00023136"/>
    </source>
</evidence>
<evidence type="ECO:0000256" key="1">
    <source>
        <dbReference type="ARBA" id="ARBA00004141"/>
    </source>
</evidence>
<dbReference type="Proteomes" id="UP000482155">
    <property type="component" value="Unassembled WGS sequence"/>
</dbReference>
<feature type="transmembrane region" description="Helical" evidence="5">
    <location>
        <begin position="105"/>
        <end position="127"/>
    </location>
</feature>
<evidence type="ECO:0000256" key="5">
    <source>
        <dbReference type="SAM" id="Phobius"/>
    </source>
</evidence>
<dbReference type="EMBL" id="JAAIVB010000012">
    <property type="protein sequence ID" value="NEX60497.1"/>
    <property type="molecule type" value="Genomic_DNA"/>
</dbReference>
<evidence type="ECO:0000256" key="2">
    <source>
        <dbReference type="ARBA" id="ARBA00022692"/>
    </source>
</evidence>
<name>A0A6B3SI25_9BURK</name>
<organism evidence="7 8">
    <name type="scientific">Noviherbaspirillum galbum</name>
    <dbReference type="NCBI Taxonomy" id="2709383"/>
    <lineage>
        <taxon>Bacteria</taxon>
        <taxon>Pseudomonadati</taxon>
        <taxon>Pseudomonadota</taxon>
        <taxon>Betaproteobacteria</taxon>
        <taxon>Burkholderiales</taxon>
        <taxon>Oxalobacteraceae</taxon>
        <taxon>Noviherbaspirillum</taxon>
    </lineage>
</organism>
<feature type="transmembrane region" description="Helical" evidence="5">
    <location>
        <begin position="12"/>
        <end position="30"/>
    </location>
</feature>
<evidence type="ECO:0000313" key="7">
    <source>
        <dbReference type="EMBL" id="NEX60497.1"/>
    </source>
</evidence>
<keyword evidence="4 5" id="KW-0472">Membrane</keyword>
<feature type="transmembrane region" description="Helical" evidence="5">
    <location>
        <begin position="36"/>
        <end position="55"/>
    </location>
</feature>
<protein>
    <submittedName>
        <fullName evidence="7">TM2 domain-containing protein</fullName>
    </submittedName>
</protein>
<feature type="transmembrane region" description="Helical" evidence="5">
    <location>
        <begin position="67"/>
        <end position="85"/>
    </location>
</feature>
<evidence type="ECO:0000256" key="3">
    <source>
        <dbReference type="ARBA" id="ARBA00022989"/>
    </source>
</evidence>
<evidence type="ECO:0000259" key="6">
    <source>
        <dbReference type="Pfam" id="PF05154"/>
    </source>
</evidence>
<dbReference type="Pfam" id="PF05154">
    <property type="entry name" value="TM2"/>
    <property type="match status" value="1"/>
</dbReference>
<keyword evidence="2 5" id="KW-0812">Transmembrane</keyword>
<proteinExistence type="predicted"/>
<dbReference type="GO" id="GO:0016020">
    <property type="term" value="C:membrane"/>
    <property type="evidence" value="ECO:0007669"/>
    <property type="project" value="UniProtKB-SubCell"/>
</dbReference>
<dbReference type="RefSeq" id="WP_163960970.1">
    <property type="nucleotide sequence ID" value="NZ_JAAIVB010000012.1"/>
</dbReference>
<feature type="domain" description="TM2" evidence="6">
    <location>
        <begin position="7"/>
        <end position="43"/>
    </location>
</feature>
<accession>A0A6B3SI25</accession>
<dbReference type="AlphaFoldDB" id="A0A6B3SI25"/>
<sequence>MQTAPRHKNKTLATFLAALLGGIGAHRFYLYGPRDFWGWIHAACLPLATLLVIAYPGQPRLYTGAPLVVSVLAGLIEALVIGLTADDKWDSRFNPASGRSSRSGWPLAILLVLTLGFGAIALIAAIARAFDLLYTGGAYG</sequence>
<keyword evidence="3 5" id="KW-1133">Transmembrane helix</keyword>
<comment type="subcellular location">
    <subcellularLocation>
        <location evidence="1">Membrane</location>
        <topology evidence="1">Multi-pass membrane protein</topology>
    </subcellularLocation>
</comment>
<evidence type="ECO:0000313" key="8">
    <source>
        <dbReference type="Proteomes" id="UP000482155"/>
    </source>
</evidence>
<comment type="caution">
    <text evidence="7">The sequence shown here is derived from an EMBL/GenBank/DDBJ whole genome shotgun (WGS) entry which is preliminary data.</text>
</comment>